<dbReference type="GO" id="GO:0051287">
    <property type="term" value="F:NAD binding"/>
    <property type="evidence" value="ECO:0007669"/>
    <property type="project" value="InterPro"/>
</dbReference>
<dbReference type="PANTHER" id="PTHR42938">
    <property type="entry name" value="FORMATE DEHYDROGENASE 1"/>
    <property type="match status" value="1"/>
</dbReference>
<dbReference type="InterPro" id="IPR006140">
    <property type="entry name" value="D-isomer_DH_NAD-bd"/>
</dbReference>
<feature type="non-terminal residue" evidence="8">
    <location>
        <position position="1"/>
    </location>
</feature>
<dbReference type="CDD" id="cd12173">
    <property type="entry name" value="PGDH_4"/>
    <property type="match status" value="1"/>
</dbReference>
<dbReference type="GO" id="GO:0004617">
    <property type="term" value="F:phosphoglycerate dehydrogenase activity"/>
    <property type="evidence" value="ECO:0007669"/>
    <property type="project" value="UniProtKB-EC"/>
</dbReference>
<comment type="catalytic activity">
    <reaction evidence="6">
        <text>(2R)-3-phosphoglycerate + NAD(+) = 3-phosphooxypyruvate + NADH + H(+)</text>
        <dbReference type="Rhea" id="RHEA:12641"/>
        <dbReference type="ChEBI" id="CHEBI:15378"/>
        <dbReference type="ChEBI" id="CHEBI:18110"/>
        <dbReference type="ChEBI" id="CHEBI:57540"/>
        <dbReference type="ChEBI" id="CHEBI:57945"/>
        <dbReference type="ChEBI" id="CHEBI:58272"/>
        <dbReference type="EC" id="1.1.1.95"/>
    </reaction>
</comment>
<keyword evidence="4" id="KW-0560">Oxidoreductase</keyword>
<dbReference type="Gene3D" id="3.30.1330.90">
    <property type="entry name" value="D-3-phosphoglycerate dehydrogenase, domain 3"/>
    <property type="match status" value="1"/>
</dbReference>
<comment type="pathway">
    <text evidence="1">Amino-acid biosynthesis; L-serine biosynthesis; L-serine from 3-phospho-D-glycerate: step 1/3.</text>
</comment>
<name>A0A0F9JG31_9ZZZZ</name>
<evidence type="ECO:0000256" key="1">
    <source>
        <dbReference type="ARBA" id="ARBA00005216"/>
    </source>
</evidence>
<dbReference type="UniPathway" id="UPA00135">
    <property type="reaction ID" value="UER00196"/>
</dbReference>
<dbReference type="InterPro" id="IPR002912">
    <property type="entry name" value="ACT_dom"/>
</dbReference>
<dbReference type="CDD" id="cd04902">
    <property type="entry name" value="ACT_3PGDH-xct"/>
    <property type="match status" value="1"/>
</dbReference>
<comment type="similarity">
    <text evidence="2">Belongs to the D-isomer specific 2-hydroxyacid dehydrogenase family.</text>
</comment>
<dbReference type="Pfam" id="PF01842">
    <property type="entry name" value="ACT"/>
    <property type="match status" value="1"/>
</dbReference>
<dbReference type="Gene3D" id="3.40.50.720">
    <property type="entry name" value="NAD(P)-binding Rossmann-like Domain"/>
    <property type="match status" value="2"/>
</dbReference>
<dbReference type="SUPFAM" id="SSF55021">
    <property type="entry name" value="ACT-like"/>
    <property type="match status" value="1"/>
</dbReference>
<dbReference type="EC" id="1.1.1.95" evidence="3"/>
<dbReference type="NCBIfam" id="TIGR01327">
    <property type="entry name" value="PGDH"/>
    <property type="match status" value="1"/>
</dbReference>
<dbReference type="SUPFAM" id="SSF51735">
    <property type="entry name" value="NAD(P)-binding Rossmann-fold domains"/>
    <property type="match status" value="1"/>
</dbReference>
<evidence type="ECO:0000256" key="4">
    <source>
        <dbReference type="ARBA" id="ARBA00023002"/>
    </source>
</evidence>
<evidence type="ECO:0000256" key="5">
    <source>
        <dbReference type="ARBA" id="ARBA00023027"/>
    </source>
</evidence>
<accession>A0A0F9JG31</accession>
<protein>
    <recommendedName>
        <fullName evidence="3">phosphoglycerate dehydrogenase</fullName>
        <ecNumber evidence="3">1.1.1.95</ecNumber>
    </recommendedName>
</protein>
<dbReference type="PANTHER" id="PTHR42938:SF47">
    <property type="entry name" value="HYDROXYPYRUVATE REDUCTASE"/>
    <property type="match status" value="1"/>
</dbReference>
<evidence type="ECO:0000256" key="2">
    <source>
        <dbReference type="ARBA" id="ARBA00005854"/>
    </source>
</evidence>
<dbReference type="FunFam" id="3.30.1330.90:FF:000003">
    <property type="entry name" value="D-3-phosphoglycerate dehydrogenase"/>
    <property type="match status" value="1"/>
</dbReference>
<dbReference type="AlphaFoldDB" id="A0A0F9JG31"/>
<dbReference type="FunFam" id="3.40.50.720:FF:000021">
    <property type="entry name" value="D-3-phosphoglycerate dehydrogenase"/>
    <property type="match status" value="1"/>
</dbReference>
<gene>
    <name evidence="8" type="ORF">LCGC14_1533510</name>
</gene>
<organism evidence="8">
    <name type="scientific">marine sediment metagenome</name>
    <dbReference type="NCBI Taxonomy" id="412755"/>
    <lineage>
        <taxon>unclassified sequences</taxon>
        <taxon>metagenomes</taxon>
        <taxon>ecological metagenomes</taxon>
    </lineage>
</organism>
<proteinExistence type="inferred from homology"/>
<dbReference type="InterPro" id="IPR045865">
    <property type="entry name" value="ACT-like_dom_sf"/>
</dbReference>
<dbReference type="Gene3D" id="3.30.70.260">
    <property type="match status" value="1"/>
</dbReference>
<dbReference type="InterPro" id="IPR036291">
    <property type="entry name" value="NAD(P)-bd_dom_sf"/>
</dbReference>
<dbReference type="Pfam" id="PF02826">
    <property type="entry name" value="2-Hacid_dh_C"/>
    <property type="match status" value="1"/>
</dbReference>
<evidence type="ECO:0000313" key="8">
    <source>
        <dbReference type="EMBL" id="KKM61261.1"/>
    </source>
</evidence>
<sequence>RNMNVLITDNLPNICKTILENAGIQTTIRPNISLEELKKEIGKYDGLIIRSSTKSTSEVIEKASKLRAICRAGVGIDNVDISAATKKGIIVMNTPGGNTTSTAEHTITLLLALSRNIPQACNSVREGKWERKKFMGTQVSGKILGLIGLGKIGKEVAKRAIALEMRTIGYDPFISPETISKMNIHLVKDIDELLGQSDYVSLHIPLRNDTKNLISTREFALMKDGVRIINCARGGIMSEDALYDALVSGKVAGAAVDVFEEEPPVNNKLLKLDNVLPTPHLGSLTEEAQYTVARDAAEQMADALTGKNIRNAINMPVQGPEELQQLKPYIAITEKMGALLIQLVRGRIKSIDIQYSGEVTKDNIRPLTDSLLVGLLRHVLDENVNIINARMLTNERGIKINEIISSATEDYTNLIFAKINTGDGERSVSGTVFKNSEPRIETINGYRVDMDPIGHVLILLGQDKPGLIGEIGKILGDQNINIGRMTFGRKESGGGAMIVLNVDAVVSQETISAIEGLECIDTAYMLNFR</sequence>
<evidence type="ECO:0000256" key="3">
    <source>
        <dbReference type="ARBA" id="ARBA00013143"/>
    </source>
</evidence>
<dbReference type="InterPro" id="IPR006236">
    <property type="entry name" value="PGDH"/>
</dbReference>
<dbReference type="GO" id="GO:0006564">
    <property type="term" value="P:L-serine biosynthetic process"/>
    <property type="evidence" value="ECO:0007669"/>
    <property type="project" value="InterPro"/>
</dbReference>
<evidence type="ECO:0000256" key="6">
    <source>
        <dbReference type="ARBA" id="ARBA00048731"/>
    </source>
</evidence>
<dbReference type="EMBL" id="LAZR01011516">
    <property type="protein sequence ID" value="KKM61261.1"/>
    <property type="molecule type" value="Genomic_DNA"/>
</dbReference>
<feature type="domain" description="ACT" evidence="7">
    <location>
        <begin position="456"/>
        <end position="529"/>
    </location>
</feature>
<dbReference type="PROSITE" id="PS51671">
    <property type="entry name" value="ACT"/>
    <property type="match status" value="1"/>
</dbReference>
<comment type="caution">
    <text evidence="8">The sequence shown here is derived from an EMBL/GenBank/DDBJ whole genome shotgun (WGS) entry which is preliminary data.</text>
</comment>
<reference evidence="8" key="1">
    <citation type="journal article" date="2015" name="Nature">
        <title>Complex archaea that bridge the gap between prokaryotes and eukaryotes.</title>
        <authorList>
            <person name="Spang A."/>
            <person name="Saw J.H."/>
            <person name="Jorgensen S.L."/>
            <person name="Zaremba-Niedzwiedzka K."/>
            <person name="Martijn J."/>
            <person name="Lind A.E."/>
            <person name="van Eijk R."/>
            <person name="Schleper C."/>
            <person name="Guy L."/>
            <person name="Ettema T.J."/>
        </authorList>
    </citation>
    <scope>NUCLEOTIDE SEQUENCE</scope>
</reference>
<keyword evidence="5" id="KW-0520">NAD</keyword>
<evidence type="ECO:0000259" key="7">
    <source>
        <dbReference type="PROSITE" id="PS51671"/>
    </source>
</evidence>
<dbReference type="InterPro" id="IPR029009">
    <property type="entry name" value="ASB_dom_sf"/>
</dbReference>
<dbReference type="Pfam" id="PF00389">
    <property type="entry name" value="2-Hacid_dh"/>
    <property type="match status" value="1"/>
</dbReference>
<dbReference type="SUPFAM" id="SSF52283">
    <property type="entry name" value="Formate/glycerate dehydrogenase catalytic domain-like"/>
    <property type="match status" value="1"/>
</dbReference>
<dbReference type="InterPro" id="IPR006139">
    <property type="entry name" value="D-isomer_2_OHA_DH_cat_dom"/>
</dbReference>
<dbReference type="InterPro" id="IPR045626">
    <property type="entry name" value="PGDH_ASB_dom"/>
</dbReference>
<dbReference type="SUPFAM" id="SSF143548">
    <property type="entry name" value="Serine metabolism enzymes domain"/>
    <property type="match status" value="1"/>
</dbReference>
<dbReference type="Pfam" id="PF19304">
    <property type="entry name" value="PGDH_inter"/>
    <property type="match status" value="1"/>
</dbReference>